<dbReference type="SUPFAM" id="SSF55781">
    <property type="entry name" value="GAF domain-like"/>
    <property type="match status" value="1"/>
</dbReference>
<organism evidence="6 7">
    <name type="scientific">[Mycobacterium] crassicus</name>
    <dbReference type="NCBI Taxonomy" id="2872309"/>
    <lineage>
        <taxon>Bacteria</taxon>
        <taxon>Bacillati</taxon>
        <taxon>Actinomycetota</taxon>
        <taxon>Actinomycetes</taxon>
        <taxon>Mycobacteriales</taxon>
        <taxon>Mycobacteriaceae</taxon>
        <taxon>Mycolicibacter</taxon>
    </lineage>
</organism>
<dbReference type="EMBL" id="JAYJJR010000008">
    <property type="protein sequence ID" value="MEB3022128.1"/>
    <property type="molecule type" value="Genomic_DNA"/>
</dbReference>
<dbReference type="SMART" id="SM00346">
    <property type="entry name" value="HTH_ICLR"/>
    <property type="match status" value="1"/>
</dbReference>
<keyword evidence="1" id="KW-0805">Transcription regulation</keyword>
<protein>
    <submittedName>
        <fullName evidence="6">IclR family transcriptional regulator</fullName>
    </submittedName>
</protein>
<proteinExistence type="predicted"/>
<dbReference type="Pfam" id="PF09339">
    <property type="entry name" value="HTH_IclR"/>
    <property type="match status" value="1"/>
</dbReference>
<dbReference type="PANTHER" id="PTHR30136:SF35">
    <property type="entry name" value="HTH-TYPE TRANSCRIPTIONAL REGULATOR RV1719"/>
    <property type="match status" value="1"/>
</dbReference>
<evidence type="ECO:0000256" key="1">
    <source>
        <dbReference type="ARBA" id="ARBA00023015"/>
    </source>
</evidence>
<keyword evidence="2" id="KW-0238">DNA-binding</keyword>
<sequence length="267" mass="29150">MTSTLERGLERMSSAQNTARVLTAFSHSPGPRGVTQLSRDLGLSKSTVHRILTALVAERLLEHDPGTRTYRLSLVSIDLAAAASAPLQLHEAAMPNLVHLHQRTGRTVHLGVLDGTEVVHIEQLVKRNGRHPTSAYNTRLAAHYSSCGKAIMAYLPDAELGALLAAYHFDAPTAHTIADPAQFRRELCMVRARGWSHTVDEREIGVASIAVPVRGPCGQVVAAVAIVCQQEPSREDDWRYYAKPLQLTAAAISQKIRTVLPPGRSRR</sequence>
<accession>A0ABU5XJI8</accession>
<dbReference type="InterPro" id="IPR014757">
    <property type="entry name" value="Tscrpt_reg_IclR_C"/>
</dbReference>
<evidence type="ECO:0000313" key="7">
    <source>
        <dbReference type="Proteomes" id="UP001299596"/>
    </source>
</evidence>
<dbReference type="Gene3D" id="3.30.450.40">
    <property type="match status" value="1"/>
</dbReference>
<dbReference type="Gene3D" id="1.10.10.10">
    <property type="entry name" value="Winged helix-like DNA-binding domain superfamily/Winged helix DNA-binding domain"/>
    <property type="match status" value="1"/>
</dbReference>
<dbReference type="RefSeq" id="WP_225405293.1">
    <property type="nucleotide sequence ID" value="NZ_JAYJJR010000008.1"/>
</dbReference>
<keyword evidence="7" id="KW-1185">Reference proteome</keyword>
<evidence type="ECO:0000313" key="6">
    <source>
        <dbReference type="EMBL" id="MEB3022128.1"/>
    </source>
</evidence>
<evidence type="ECO:0000259" key="5">
    <source>
        <dbReference type="PROSITE" id="PS51078"/>
    </source>
</evidence>
<evidence type="ECO:0000256" key="2">
    <source>
        <dbReference type="ARBA" id="ARBA00023125"/>
    </source>
</evidence>
<feature type="domain" description="HTH iclR-type" evidence="4">
    <location>
        <begin position="12"/>
        <end position="74"/>
    </location>
</feature>
<dbReference type="PANTHER" id="PTHR30136">
    <property type="entry name" value="HELIX-TURN-HELIX TRANSCRIPTIONAL REGULATOR, ICLR FAMILY"/>
    <property type="match status" value="1"/>
</dbReference>
<dbReference type="InterPro" id="IPR036390">
    <property type="entry name" value="WH_DNA-bd_sf"/>
</dbReference>
<dbReference type="PROSITE" id="PS51078">
    <property type="entry name" value="ICLR_ED"/>
    <property type="match status" value="1"/>
</dbReference>
<dbReference type="InterPro" id="IPR011991">
    <property type="entry name" value="ArsR-like_HTH"/>
</dbReference>
<comment type="caution">
    <text evidence="6">The sequence shown here is derived from an EMBL/GenBank/DDBJ whole genome shotgun (WGS) entry which is preliminary data.</text>
</comment>
<keyword evidence="3" id="KW-0804">Transcription</keyword>
<dbReference type="SUPFAM" id="SSF46785">
    <property type="entry name" value="Winged helix' DNA-binding domain"/>
    <property type="match status" value="1"/>
</dbReference>
<evidence type="ECO:0000259" key="4">
    <source>
        <dbReference type="PROSITE" id="PS51077"/>
    </source>
</evidence>
<dbReference type="CDD" id="cd00090">
    <property type="entry name" value="HTH_ARSR"/>
    <property type="match status" value="1"/>
</dbReference>
<dbReference type="InterPro" id="IPR029016">
    <property type="entry name" value="GAF-like_dom_sf"/>
</dbReference>
<dbReference type="InterPro" id="IPR005471">
    <property type="entry name" value="Tscrpt_reg_IclR_N"/>
</dbReference>
<dbReference type="InterPro" id="IPR036388">
    <property type="entry name" value="WH-like_DNA-bd_sf"/>
</dbReference>
<dbReference type="Pfam" id="PF01614">
    <property type="entry name" value="IclR_C"/>
    <property type="match status" value="1"/>
</dbReference>
<gene>
    <name evidence="6" type="ORF">K6T79_13845</name>
</gene>
<feature type="domain" description="IclR-ED" evidence="5">
    <location>
        <begin position="75"/>
        <end position="258"/>
    </location>
</feature>
<dbReference type="InterPro" id="IPR050707">
    <property type="entry name" value="HTH_MetabolicPath_Reg"/>
</dbReference>
<dbReference type="Proteomes" id="UP001299596">
    <property type="component" value="Unassembled WGS sequence"/>
</dbReference>
<dbReference type="PROSITE" id="PS51077">
    <property type="entry name" value="HTH_ICLR"/>
    <property type="match status" value="1"/>
</dbReference>
<evidence type="ECO:0000256" key="3">
    <source>
        <dbReference type="ARBA" id="ARBA00023163"/>
    </source>
</evidence>
<name>A0ABU5XJI8_9MYCO</name>
<reference evidence="6 7" key="1">
    <citation type="submission" date="2023-12" db="EMBL/GenBank/DDBJ databases">
        <title>Description of new species of Mycobacterium terrae complex isolated from sewage at the Sao Paulo Zoological Park Foundation in Brazil.</title>
        <authorList>
            <person name="Romagnoli C.L."/>
            <person name="Conceicao E.C."/>
            <person name="Machado E."/>
            <person name="Barreto L.B.P.F."/>
            <person name="Sharma A."/>
            <person name="Silva N.M."/>
            <person name="Marques L.E."/>
            <person name="Juliana M.A."/>
            <person name="Lourenco M.C.S."/>
            <person name="Digiampietri L.A."/>
            <person name="Suffys P.N."/>
            <person name="Viana-Niero C."/>
        </authorList>
    </citation>
    <scope>NUCLEOTIDE SEQUENCE [LARGE SCALE GENOMIC DNA]</scope>
    <source>
        <strain evidence="6 7">MYC098</strain>
    </source>
</reference>